<keyword evidence="2" id="KW-0328">Glycosyltransferase</keyword>
<dbReference type="SUPFAM" id="SSF53756">
    <property type="entry name" value="UDP-Glycosyltransferase/glycogen phosphorylase"/>
    <property type="match status" value="1"/>
</dbReference>
<dbReference type="EMBL" id="OE000281">
    <property type="protein sequence ID" value="CAD7453225.1"/>
    <property type="molecule type" value="Genomic_DNA"/>
</dbReference>
<evidence type="ECO:0000256" key="4">
    <source>
        <dbReference type="SAM" id="Phobius"/>
    </source>
</evidence>
<evidence type="ECO:0000256" key="2">
    <source>
        <dbReference type="ARBA" id="ARBA00022676"/>
    </source>
</evidence>
<evidence type="ECO:0000256" key="1">
    <source>
        <dbReference type="ARBA" id="ARBA00009995"/>
    </source>
</evidence>
<evidence type="ECO:0000313" key="5">
    <source>
        <dbReference type="EMBL" id="CAD7453225.1"/>
    </source>
</evidence>
<dbReference type="AlphaFoldDB" id="A0A7R9FI79"/>
<gene>
    <name evidence="5" type="ORF">TTEB3V08_LOCUS1374</name>
</gene>
<keyword evidence="4" id="KW-1133">Transmembrane helix</keyword>
<dbReference type="GO" id="GO:0008194">
    <property type="term" value="F:UDP-glycosyltransferase activity"/>
    <property type="evidence" value="ECO:0007669"/>
    <property type="project" value="InterPro"/>
</dbReference>
<dbReference type="PANTHER" id="PTHR48043:SF159">
    <property type="entry name" value="EG:EG0003.4 PROTEIN-RELATED"/>
    <property type="match status" value="1"/>
</dbReference>
<evidence type="ECO:0000256" key="3">
    <source>
        <dbReference type="ARBA" id="ARBA00022679"/>
    </source>
</evidence>
<sequence>MGVKPVPRGLLLCSARLSVRVPLKYVACFSYASNMRRLSAIFHDQPETPLERAVYWTEYVLRHGGAPHLRSVAVDLPLYQYLLLDVGLVLLLLLGTVLAALVLLTRLLWRVVRNKSKQKQQ</sequence>
<dbReference type="Pfam" id="PF00201">
    <property type="entry name" value="UDPGT"/>
    <property type="match status" value="1"/>
</dbReference>
<feature type="transmembrane region" description="Helical" evidence="4">
    <location>
        <begin position="86"/>
        <end position="109"/>
    </location>
</feature>
<dbReference type="PANTHER" id="PTHR48043">
    <property type="entry name" value="EG:EG0003.4 PROTEIN-RELATED"/>
    <property type="match status" value="1"/>
</dbReference>
<protein>
    <submittedName>
        <fullName evidence="5">Uncharacterized protein</fullName>
    </submittedName>
</protein>
<name>A0A7R9FI79_9NEOP</name>
<keyword evidence="4" id="KW-0812">Transmembrane</keyword>
<keyword evidence="3" id="KW-0808">Transferase</keyword>
<accession>A0A7R9FI79</accession>
<dbReference type="InterPro" id="IPR050271">
    <property type="entry name" value="UDP-glycosyltransferase"/>
</dbReference>
<dbReference type="InterPro" id="IPR002213">
    <property type="entry name" value="UDP_glucos_trans"/>
</dbReference>
<comment type="similarity">
    <text evidence="1">Belongs to the UDP-glycosyltransferase family.</text>
</comment>
<proteinExistence type="inferred from homology"/>
<organism evidence="5">
    <name type="scientific">Timema tahoe</name>
    <dbReference type="NCBI Taxonomy" id="61484"/>
    <lineage>
        <taxon>Eukaryota</taxon>
        <taxon>Metazoa</taxon>
        <taxon>Ecdysozoa</taxon>
        <taxon>Arthropoda</taxon>
        <taxon>Hexapoda</taxon>
        <taxon>Insecta</taxon>
        <taxon>Pterygota</taxon>
        <taxon>Neoptera</taxon>
        <taxon>Polyneoptera</taxon>
        <taxon>Phasmatodea</taxon>
        <taxon>Timematodea</taxon>
        <taxon>Timematoidea</taxon>
        <taxon>Timematidae</taxon>
        <taxon>Timema</taxon>
    </lineage>
</organism>
<reference evidence="5" key="1">
    <citation type="submission" date="2020-11" db="EMBL/GenBank/DDBJ databases">
        <authorList>
            <person name="Tran Van P."/>
        </authorList>
    </citation>
    <scope>NUCLEOTIDE SEQUENCE</scope>
</reference>
<keyword evidence="4" id="KW-0472">Membrane</keyword>